<dbReference type="InterPro" id="IPR032466">
    <property type="entry name" value="Metal_Hydrolase"/>
</dbReference>
<proteinExistence type="predicted"/>
<dbReference type="Pfam" id="PF04909">
    <property type="entry name" value="Amidohydro_2"/>
    <property type="match status" value="1"/>
</dbReference>
<dbReference type="PANTHER" id="PTHR21240:SF28">
    <property type="entry name" value="ISO-OROTATE DECARBOXYLASE (EUROFUNG)"/>
    <property type="match status" value="1"/>
</dbReference>
<dbReference type="Gene3D" id="3.20.20.140">
    <property type="entry name" value="Metal-dependent hydrolases"/>
    <property type="match status" value="1"/>
</dbReference>
<dbReference type="EMBL" id="WWEQ01000013">
    <property type="protein sequence ID" value="MYM19305.1"/>
    <property type="molecule type" value="Genomic_DNA"/>
</dbReference>
<dbReference type="AlphaFoldDB" id="A0A6N9H5Z0"/>
<dbReference type="InterPro" id="IPR006680">
    <property type="entry name" value="Amidohydro-rel"/>
</dbReference>
<dbReference type="GO" id="GO:0016831">
    <property type="term" value="F:carboxy-lyase activity"/>
    <property type="evidence" value="ECO:0007669"/>
    <property type="project" value="InterPro"/>
</dbReference>
<evidence type="ECO:0000313" key="4">
    <source>
        <dbReference type="Proteomes" id="UP000469215"/>
    </source>
</evidence>
<organism evidence="3 4">
    <name type="scientific">Brevibacterium rongguiense</name>
    <dbReference type="NCBI Taxonomy" id="2695267"/>
    <lineage>
        <taxon>Bacteria</taxon>
        <taxon>Bacillati</taxon>
        <taxon>Actinomycetota</taxon>
        <taxon>Actinomycetes</taxon>
        <taxon>Micrococcales</taxon>
        <taxon>Brevibacteriaceae</taxon>
        <taxon>Brevibacterium</taxon>
    </lineage>
</organism>
<evidence type="ECO:0000256" key="1">
    <source>
        <dbReference type="ARBA" id="ARBA00023239"/>
    </source>
</evidence>
<reference evidence="3 4" key="1">
    <citation type="submission" date="2020-01" db="EMBL/GenBank/DDBJ databases">
        <authorList>
            <person name="Deng T."/>
        </authorList>
    </citation>
    <scope>NUCLEOTIDE SEQUENCE [LARGE SCALE GENOMIC DNA]</scope>
    <source>
        <strain evidence="3 4">5221</strain>
    </source>
</reference>
<protein>
    <submittedName>
        <fullName evidence="3">Amidohydrolase family protein</fullName>
    </submittedName>
</protein>
<keyword evidence="3" id="KW-0378">Hydrolase</keyword>
<dbReference type="PANTHER" id="PTHR21240">
    <property type="entry name" value="2-AMINO-3-CARBOXYLMUCONATE-6-SEMIALDEHYDE DECARBOXYLASE"/>
    <property type="match status" value="1"/>
</dbReference>
<keyword evidence="4" id="KW-1185">Reference proteome</keyword>
<gene>
    <name evidence="3" type="ORF">GSY69_04795</name>
</gene>
<dbReference type="CDD" id="cd01292">
    <property type="entry name" value="metallo-dependent_hydrolases"/>
    <property type="match status" value="1"/>
</dbReference>
<name>A0A6N9H5Z0_9MICO</name>
<dbReference type="GO" id="GO:0019748">
    <property type="term" value="P:secondary metabolic process"/>
    <property type="evidence" value="ECO:0007669"/>
    <property type="project" value="TreeGrafter"/>
</dbReference>
<feature type="domain" description="Amidohydrolase-related" evidence="2">
    <location>
        <begin position="32"/>
        <end position="302"/>
    </location>
</feature>
<evidence type="ECO:0000259" key="2">
    <source>
        <dbReference type="Pfam" id="PF04909"/>
    </source>
</evidence>
<dbReference type="SUPFAM" id="SSF51556">
    <property type="entry name" value="Metallo-dependent hydrolases"/>
    <property type="match status" value="1"/>
</dbReference>
<sequence>MRPWGMPSATPPDDEPQRIRALTESLGLPGLVDVHTHFMPQRVLAKVWDYFDSAGPLIGRAWPIAYRLPEDERVAALRGFGLRAFTSLNYAHRPGMAAWLNDWSRGFAARVPECALSATFYPEESAPEYVAQALAAGTRIFKVHVQVGAFDPLDERLAAVWGLVEDAQVPVVIHVGSGPRPGEFTGPRGPAELLRRHPRLRLVFAHMGMPEYAEFLALAEAHESVGLDTTMVFTDFVEAADPYPRELLPRLAQLRERVVLGTDFPNIPYPYLHQLEALESLGLGADWLRAVLHDNGARLLGLSESA</sequence>
<evidence type="ECO:0000313" key="3">
    <source>
        <dbReference type="EMBL" id="MYM19305.1"/>
    </source>
</evidence>
<comment type="caution">
    <text evidence="3">The sequence shown here is derived from an EMBL/GenBank/DDBJ whole genome shotgun (WGS) entry which is preliminary data.</text>
</comment>
<keyword evidence="1" id="KW-0456">Lyase</keyword>
<dbReference type="InterPro" id="IPR032465">
    <property type="entry name" value="ACMSD"/>
</dbReference>
<dbReference type="GO" id="GO:0016787">
    <property type="term" value="F:hydrolase activity"/>
    <property type="evidence" value="ECO:0007669"/>
    <property type="project" value="UniProtKB-KW"/>
</dbReference>
<accession>A0A6N9H5Z0</accession>
<dbReference type="Proteomes" id="UP000469215">
    <property type="component" value="Unassembled WGS sequence"/>
</dbReference>
<dbReference type="GO" id="GO:0005737">
    <property type="term" value="C:cytoplasm"/>
    <property type="evidence" value="ECO:0007669"/>
    <property type="project" value="TreeGrafter"/>
</dbReference>